<comment type="caution">
    <text evidence="1">The sequence shown here is derived from an EMBL/GenBank/DDBJ whole genome shotgun (WGS) entry which is preliminary data.</text>
</comment>
<protein>
    <submittedName>
        <fullName evidence="1">Uncharacterized protein</fullName>
    </submittedName>
</protein>
<dbReference type="Proteomes" id="UP001056120">
    <property type="component" value="Linkage Group LG01"/>
</dbReference>
<reference evidence="2" key="1">
    <citation type="journal article" date="2022" name="Mol. Ecol. Resour.">
        <title>The genomes of chicory, endive, great burdock and yacon provide insights into Asteraceae palaeo-polyploidization history and plant inulin production.</title>
        <authorList>
            <person name="Fan W."/>
            <person name="Wang S."/>
            <person name="Wang H."/>
            <person name="Wang A."/>
            <person name="Jiang F."/>
            <person name="Liu H."/>
            <person name="Zhao H."/>
            <person name="Xu D."/>
            <person name="Zhang Y."/>
        </authorList>
    </citation>
    <scope>NUCLEOTIDE SEQUENCE [LARGE SCALE GENOMIC DNA]</scope>
    <source>
        <strain evidence="2">cv. Yunnan</strain>
    </source>
</reference>
<reference evidence="1 2" key="2">
    <citation type="journal article" date="2022" name="Mol. Ecol. Resour.">
        <title>The genomes of chicory, endive, great burdock and yacon provide insights into Asteraceae paleo-polyploidization history and plant inulin production.</title>
        <authorList>
            <person name="Fan W."/>
            <person name="Wang S."/>
            <person name="Wang H."/>
            <person name="Wang A."/>
            <person name="Jiang F."/>
            <person name="Liu H."/>
            <person name="Zhao H."/>
            <person name="Xu D."/>
            <person name="Zhang Y."/>
        </authorList>
    </citation>
    <scope>NUCLEOTIDE SEQUENCE [LARGE SCALE GENOMIC DNA]</scope>
    <source>
        <strain evidence="2">cv. Yunnan</strain>
        <tissue evidence="1">Leaves</tissue>
    </source>
</reference>
<accession>A0ACB9K7Q1</accession>
<evidence type="ECO:0000313" key="2">
    <source>
        <dbReference type="Proteomes" id="UP001056120"/>
    </source>
</evidence>
<dbReference type="EMBL" id="CM042018">
    <property type="protein sequence ID" value="KAI3828248.1"/>
    <property type="molecule type" value="Genomic_DNA"/>
</dbReference>
<proteinExistence type="predicted"/>
<sequence length="193" mass="22114">MMQDKQNEGIIELDSKDDVKRKYRNFKKFEIVEDYSDHHYSKSKSSEVYEGRMDLLKAVIIGVEGTPYCDGLFFFDVCFPQNYPNDPPHFEDLVIGHFRDCANGILTTCKAYYTNGIAIKYGISVGKETSRSLKLRKDVEGYMKTLVGAFKKIGVKDLEDFVPPIENLTQKNTVQLQKKKNKLIHKILACLGI</sequence>
<organism evidence="1 2">
    <name type="scientific">Smallanthus sonchifolius</name>
    <dbReference type="NCBI Taxonomy" id="185202"/>
    <lineage>
        <taxon>Eukaryota</taxon>
        <taxon>Viridiplantae</taxon>
        <taxon>Streptophyta</taxon>
        <taxon>Embryophyta</taxon>
        <taxon>Tracheophyta</taxon>
        <taxon>Spermatophyta</taxon>
        <taxon>Magnoliopsida</taxon>
        <taxon>eudicotyledons</taxon>
        <taxon>Gunneridae</taxon>
        <taxon>Pentapetalae</taxon>
        <taxon>asterids</taxon>
        <taxon>campanulids</taxon>
        <taxon>Asterales</taxon>
        <taxon>Asteraceae</taxon>
        <taxon>Asteroideae</taxon>
        <taxon>Heliantheae alliance</taxon>
        <taxon>Millerieae</taxon>
        <taxon>Smallanthus</taxon>
    </lineage>
</organism>
<keyword evidence="2" id="KW-1185">Reference proteome</keyword>
<name>A0ACB9K7Q1_9ASTR</name>
<evidence type="ECO:0000313" key="1">
    <source>
        <dbReference type="EMBL" id="KAI3828248.1"/>
    </source>
</evidence>
<gene>
    <name evidence="1" type="ORF">L1987_02345</name>
</gene>